<dbReference type="EMBL" id="FTNZ01000010">
    <property type="protein sequence ID" value="SIS56364.1"/>
    <property type="molecule type" value="Genomic_DNA"/>
</dbReference>
<organism evidence="1 2">
    <name type="scientific">Chryseobacterium joostei</name>
    <dbReference type="NCBI Taxonomy" id="112234"/>
    <lineage>
        <taxon>Bacteria</taxon>
        <taxon>Pseudomonadati</taxon>
        <taxon>Bacteroidota</taxon>
        <taxon>Flavobacteriia</taxon>
        <taxon>Flavobacteriales</taxon>
        <taxon>Weeksellaceae</taxon>
        <taxon>Chryseobacterium group</taxon>
        <taxon>Chryseobacterium</taxon>
    </lineage>
</organism>
<dbReference type="STRING" id="112234.SAMN05421768_11020"/>
<reference evidence="1 2" key="1">
    <citation type="submission" date="2017-01" db="EMBL/GenBank/DDBJ databases">
        <authorList>
            <person name="Mah S.A."/>
            <person name="Swanson W.J."/>
            <person name="Moy G.W."/>
            <person name="Vacquier V.D."/>
        </authorList>
    </citation>
    <scope>NUCLEOTIDE SEQUENCE [LARGE SCALE GENOMIC DNA]</scope>
    <source>
        <strain evidence="1 2">DSM 16927</strain>
    </source>
</reference>
<accession>A0A1N7K4I4</accession>
<evidence type="ECO:0000313" key="2">
    <source>
        <dbReference type="Proteomes" id="UP000186106"/>
    </source>
</evidence>
<proteinExistence type="predicted"/>
<sequence>MTKEKQKLPLTFKYIDVIKNKSREKKHPNITVSCKKYQTDFYVKLKPYKCLTRLI</sequence>
<name>A0A1N7K4I4_9FLAO</name>
<gene>
    <name evidence="1" type="ORF">SAMN05421768_11020</name>
</gene>
<protein>
    <submittedName>
        <fullName evidence="1">Uncharacterized protein</fullName>
    </submittedName>
</protein>
<dbReference type="AlphaFoldDB" id="A0A1N7K4I4"/>
<dbReference type="Proteomes" id="UP000186106">
    <property type="component" value="Unassembled WGS sequence"/>
</dbReference>
<evidence type="ECO:0000313" key="1">
    <source>
        <dbReference type="EMBL" id="SIS56364.1"/>
    </source>
</evidence>